<sequence>MFLLVLMMVGLAQFDSTTEHVRQLGDSQLILIFRVLGKIFRRLVRLLGVFAVNRCVGLLCVMLVALMVMTILMVAIVVFVMTVMVVMMAFATTMMTMVVIMMMFMSMFDTSMGLLRIRVMVVLIMVAPVMITRMINSSMSSSGVVVHTAILRAGIVILLIVVLLMVKLHHSLCQILRLSEAQFMELVTDFLRWRSRNDRLLVVGLE</sequence>
<dbReference type="Proteomes" id="UP000050761">
    <property type="component" value="Unassembled WGS sequence"/>
</dbReference>
<evidence type="ECO:0000313" key="3">
    <source>
        <dbReference type="Proteomes" id="UP000050761"/>
    </source>
</evidence>
<gene>
    <name evidence="2" type="ORF">HPBE_LOCUS11685</name>
</gene>
<name>A0A183FU50_HELPZ</name>
<keyword evidence="1" id="KW-0812">Transmembrane</keyword>
<protein>
    <submittedName>
        <fullName evidence="2 4">Uncharacterized protein</fullName>
    </submittedName>
</protein>
<evidence type="ECO:0000313" key="2">
    <source>
        <dbReference type="EMBL" id="VDO89491.1"/>
    </source>
</evidence>
<accession>A0A183FU50</accession>
<dbReference type="WBParaSite" id="HPBE_0001168001-mRNA-1">
    <property type="protein sequence ID" value="HPBE_0001168001-mRNA-1"/>
    <property type="gene ID" value="HPBE_0001168001"/>
</dbReference>
<keyword evidence="1" id="KW-1133">Transmembrane helix</keyword>
<accession>A0A3P7YPA9</accession>
<proteinExistence type="predicted"/>
<reference evidence="4" key="2">
    <citation type="submission" date="2019-09" db="UniProtKB">
        <authorList>
            <consortium name="WormBaseParasite"/>
        </authorList>
    </citation>
    <scope>IDENTIFICATION</scope>
</reference>
<keyword evidence="1" id="KW-0472">Membrane</keyword>
<reference evidence="2 3" key="1">
    <citation type="submission" date="2018-11" db="EMBL/GenBank/DDBJ databases">
        <authorList>
            <consortium name="Pathogen Informatics"/>
        </authorList>
    </citation>
    <scope>NUCLEOTIDE SEQUENCE [LARGE SCALE GENOMIC DNA]</scope>
</reference>
<feature type="transmembrane region" description="Helical" evidence="1">
    <location>
        <begin position="117"/>
        <end position="135"/>
    </location>
</feature>
<feature type="transmembrane region" description="Helical" evidence="1">
    <location>
        <begin position="141"/>
        <end position="166"/>
    </location>
</feature>
<organism evidence="3 4">
    <name type="scientific">Heligmosomoides polygyrus</name>
    <name type="common">Parasitic roundworm</name>
    <dbReference type="NCBI Taxonomy" id="6339"/>
    <lineage>
        <taxon>Eukaryota</taxon>
        <taxon>Metazoa</taxon>
        <taxon>Ecdysozoa</taxon>
        <taxon>Nematoda</taxon>
        <taxon>Chromadorea</taxon>
        <taxon>Rhabditida</taxon>
        <taxon>Rhabditina</taxon>
        <taxon>Rhabditomorpha</taxon>
        <taxon>Strongyloidea</taxon>
        <taxon>Heligmosomidae</taxon>
        <taxon>Heligmosomoides</taxon>
    </lineage>
</organism>
<dbReference type="AlphaFoldDB" id="A0A183FU50"/>
<dbReference type="EMBL" id="UZAH01027195">
    <property type="protein sequence ID" value="VDO89491.1"/>
    <property type="molecule type" value="Genomic_DNA"/>
</dbReference>
<evidence type="ECO:0000313" key="4">
    <source>
        <dbReference type="WBParaSite" id="HPBE_0001168001-mRNA-1"/>
    </source>
</evidence>
<evidence type="ECO:0000256" key="1">
    <source>
        <dbReference type="SAM" id="Phobius"/>
    </source>
</evidence>
<keyword evidence="3" id="KW-1185">Reference proteome</keyword>